<evidence type="ECO:0000313" key="1">
    <source>
        <dbReference type="EMBL" id="PNE41695.1"/>
    </source>
</evidence>
<dbReference type="RefSeq" id="WP_073444926.1">
    <property type="nucleotide sequence ID" value="NZ_LJSN01000002.1"/>
</dbReference>
<gene>
    <name evidence="1" type="ORF">AOB60_13910</name>
</gene>
<sequence>MSAAFSRSSAAKAPRLRKALPWWGLALPVVSFIALLALVVSPGEAGAAGAERATQSLAPLLEFLARMLRLGG</sequence>
<keyword evidence="2" id="KW-1185">Reference proteome</keyword>
<dbReference type="Proteomes" id="UP000236047">
    <property type="component" value="Unassembled WGS sequence"/>
</dbReference>
<organism evidence="1 2">
    <name type="scientific">Streptomyces noursei</name>
    <name type="common">Streptomyces albulus</name>
    <dbReference type="NCBI Taxonomy" id="1971"/>
    <lineage>
        <taxon>Bacteria</taxon>
        <taxon>Bacillati</taxon>
        <taxon>Actinomycetota</taxon>
        <taxon>Actinomycetes</taxon>
        <taxon>Kitasatosporales</taxon>
        <taxon>Streptomycetaceae</taxon>
        <taxon>Streptomyces</taxon>
    </lineage>
</organism>
<dbReference type="EMBL" id="LJSN01000002">
    <property type="protein sequence ID" value="PNE41695.1"/>
    <property type="molecule type" value="Genomic_DNA"/>
</dbReference>
<dbReference type="AlphaFoldDB" id="A0A2N8PKZ3"/>
<name>A0A2N8PKZ3_STRNR</name>
<comment type="caution">
    <text evidence="1">The sequence shown here is derived from an EMBL/GenBank/DDBJ whole genome shotgun (WGS) entry which is preliminary data.</text>
</comment>
<reference evidence="2" key="1">
    <citation type="submission" date="2015-09" db="EMBL/GenBank/DDBJ databases">
        <authorList>
            <person name="Graham D.E."/>
            <person name="Mahan K.M."/>
            <person name="Klingeman D.M."/>
            <person name="Fida T."/>
            <person name="Giannone R.J."/>
            <person name="Hettich R.L."/>
            <person name="Parry R.J."/>
            <person name="Spain J.C."/>
        </authorList>
    </citation>
    <scope>NUCLEOTIDE SEQUENCE [LARGE SCALE GENOMIC DNA]</scope>
    <source>
        <strain evidence="2">JCM 4701</strain>
    </source>
</reference>
<evidence type="ECO:0000313" key="2">
    <source>
        <dbReference type="Proteomes" id="UP000236047"/>
    </source>
</evidence>
<proteinExistence type="predicted"/>
<protein>
    <submittedName>
        <fullName evidence="1">Uncharacterized protein</fullName>
    </submittedName>
</protein>
<accession>A0A2N8PKZ3</accession>